<dbReference type="PANTHER" id="PTHR46112:SF2">
    <property type="entry name" value="XAA-PRO AMINOPEPTIDASE P-RELATED"/>
    <property type="match status" value="1"/>
</dbReference>
<sequence>MGSQATDSHSGAILMSKVNSGRPSRKLIPGILVLIIVGWFLSFNASHIPSLAASPLVSDASLLDYRHLSSHCENISTIGILEYTARQTALAKTLHALNASAYIAEPGANTHFYGNFSKTQWHLSERPLLLIISPVTSESRDGQEIRPRVTVLTPKFETTRARMLPVPSPSGVIHYVEWAEEENPYAAALSVLPLPTAGSSKPHTIFVDNSIRKFIVDGLLRASEPQKDSTVPAVEVLSAPLDITQMRERKSETELQILKCANEATLLAIREVHKNLYPGIRESQARSMMASALGAAGLKDGGCLTLFGENAALPHGSGTDRTLAKSDFALFDCTASLHGYYSDVTRTVALSSEGISSEQLDIWRMVQSAQSIALAVAIDGTVTSTVDTAARAILEIGGYERYFTHRLGHGIGLEVHEAPYLRGGSNDIIRTGHTFSDEPGIYIEGKVGVRLEDCFYINEDGFGVYLTEGVGGQSKDPWNP</sequence>
<keyword evidence="3 6" id="KW-0479">Metal-binding</keyword>
<organism evidence="9 10">
    <name type="scientific">Psilocybe cyanescens</name>
    <dbReference type="NCBI Taxonomy" id="93625"/>
    <lineage>
        <taxon>Eukaryota</taxon>
        <taxon>Fungi</taxon>
        <taxon>Dikarya</taxon>
        <taxon>Basidiomycota</taxon>
        <taxon>Agaricomycotina</taxon>
        <taxon>Agaricomycetes</taxon>
        <taxon>Agaricomycetidae</taxon>
        <taxon>Agaricales</taxon>
        <taxon>Agaricineae</taxon>
        <taxon>Strophariaceae</taxon>
        <taxon>Psilocybe</taxon>
    </lineage>
</organism>
<evidence type="ECO:0000313" key="10">
    <source>
        <dbReference type="Proteomes" id="UP000283269"/>
    </source>
</evidence>
<dbReference type="Pfam" id="PF00557">
    <property type="entry name" value="Peptidase_M24"/>
    <property type="match status" value="1"/>
</dbReference>
<keyword evidence="4" id="KW-0378">Hydrolase</keyword>
<dbReference type="AlphaFoldDB" id="A0A409WJC2"/>
<feature type="domain" description="Peptidase M24" evidence="8">
    <location>
        <begin position="257"/>
        <end position="459"/>
    </location>
</feature>
<dbReference type="SUPFAM" id="SSF55920">
    <property type="entry name" value="Creatinase/aminopeptidase"/>
    <property type="match status" value="1"/>
</dbReference>
<name>A0A409WJC2_PSICY</name>
<proteinExistence type="inferred from homology"/>
<dbReference type="InterPro" id="IPR000994">
    <property type="entry name" value="Pept_M24"/>
</dbReference>
<keyword evidence="7" id="KW-1133">Transmembrane helix</keyword>
<comment type="caution">
    <text evidence="9">The sequence shown here is derived from an EMBL/GenBank/DDBJ whole genome shotgun (WGS) entry which is preliminary data.</text>
</comment>
<dbReference type="InterPro" id="IPR029149">
    <property type="entry name" value="Creatin/AminoP/Spt16_N"/>
</dbReference>
<dbReference type="Gene3D" id="3.40.350.10">
    <property type="entry name" value="Creatinase/prolidase N-terminal domain"/>
    <property type="match status" value="1"/>
</dbReference>
<reference evidence="9 10" key="1">
    <citation type="journal article" date="2018" name="Evol. Lett.">
        <title>Horizontal gene cluster transfer increased hallucinogenic mushroom diversity.</title>
        <authorList>
            <person name="Reynolds H.T."/>
            <person name="Vijayakumar V."/>
            <person name="Gluck-Thaler E."/>
            <person name="Korotkin H.B."/>
            <person name="Matheny P.B."/>
            <person name="Slot J.C."/>
        </authorList>
    </citation>
    <scope>NUCLEOTIDE SEQUENCE [LARGE SCALE GENOMIC DNA]</scope>
    <source>
        <strain evidence="9 10">2631</strain>
    </source>
</reference>
<keyword evidence="7" id="KW-0812">Transmembrane</keyword>
<dbReference type="InterPro" id="IPR050659">
    <property type="entry name" value="Peptidase_M24B"/>
</dbReference>
<dbReference type="InParanoid" id="A0A409WJC2"/>
<dbReference type="EMBL" id="NHYD01003415">
    <property type="protein sequence ID" value="PPQ78540.1"/>
    <property type="molecule type" value="Genomic_DNA"/>
</dbReference>
<protein>
    <recommendedName>
        <fullName evidence="8">Peptidase M24 domain-containing protein</fullName>
    </recommendedName>
</protein>
<dbReference type="InterPro" id="IPR036005">
    <property type="entry name" value="Creatinase/aminopeptidase-like"/>
</dbReference>
<gene>
    <name evidence="9" type="ORF">CVT25_011812</name>
</gene>
<evidence type="ECO:0000256" key="5">
    <source>
        <dbReference type="ARBA" id="ARBA00023211"/>
    </source>
</evidence>
<evidence type="ECO:0000259" key="8">
    <source>
        <dbReference type="Pfam" id="PF00557"/>
    </source>
</evidence>
<dbReference type="Proteomes" id="UP000283269">
    <property type="component" value="Unassembled WGS sequence"/>
</dbReference>
<dbReference type="GO" id="GO:0046872">
    <property type="term" value="F:metal ion binding"/>
    <property type="evidence" value="ECO:0007669"/>
    <property type="project" value="UniProtKB-KW"/>
</dbReference>
<accession>A0A409WJC2</accession>
<keyword evidence="5" id="KW-0464">Manganese</keyword>
<keyword evidence="7" id="KW-0472">Membrane</keyword>
<dbReference type="STRING" id="93625.A0A409WJC2"/>
<dbReference type="PANTHER" id="PTHR46112">
    <property type="entry name" value="AMINOPEPTIDASE"/>
    <property type="match status" value="1"/>
</dbReference>
<evidence type="ECO:0000256" key="4">
    <source>
        <dbReference type="ARBA" id="ARBA00022801"/>
    </source>
</evidence>
<evidence type="ECO:0000313" key="9">
    <source>
        <dbReference type="EMBL" id="PPQ78540.1"/>
    </source>
</evidence>
<feature type="transmembrane region" description="Helical" evidence="7">
    <location>
        <begin position="27"/>
        <end position="45"/>
    </location>
</feature>
<comment type="cofactor">
    <cofactor evidence="1">
        <name>Mn(2+)</name>
        <dbReference type="ChEBI" id="CHEBI:29035"/>
    </cofactor>
</comment>
<evidence type="ECO:0000256" key="7">
    <source>
        <dbReference type="SAM" id="Phobius"/>
    </source>
</evidence>
<dbReference type="OrthoDB" id="9995434at2759"/>
<evidence type="ECO:0000256" key="1">
    <source>
        <dbReference type="ARBA" id="ARBA00001936"/>
    </source>
</evidence>
<dbReference type="PROSITE" id="PS00491">
    <property type="entry name" value="PROLINE_PEPTIDASE"/>
    <property type="match status" value="1"/>
</dbReference>
<dbReference type="InterPro" id="IPR001131">
    <property type="entry name" value="Peptidase_M24B_aminopep-P_CS"/>
</dbReference>
<comment type="similarity">
    <text evidence="2 6">Belongs to the peptidase M24B family.</text>
</comment>
<dbReference type="GO" id="GO:0016787">
    <property type="term" value="F:hydrolase activity"/>
    <property type="evidence" value="ECO:0007669"/>
    <property type="project" value="UniProtKB-KW"/>
</dbReference>
<evidence type="ECO:0000256" key="6">
    <source>
        <dbReference type="RuleBase" id="RU000590"/>
    </source>
</evidence>
<evidence type="ECO:0000256" key="2">
    <source>
        <dbReference type="ARBA" id="ARBA00008766"/>
    </source>
</evidence>
<evidence type="ECO:0000256" key="3">
    <source>
        <dbReference type="ARBA" id="ARBA00022723"/>
    </source>
</evidence>
<keyword evidence="10" id="KW-1185">Reference proteome</keyword>
<dbReference type="Gene3D" id="3.90.230.10">
    <property type="entry name" value="Creatinase/methionine aminopeptidase superfamily"/>
    <property type="match status" value="1"/>
</dbReference>